<keyword evidence="7" id="KW-1185">Reference proteome</keyword>
<dbReference type="GO" id="GO:0008270">
    <property type="term" value="F:zinc ion binding"/>
    <property type="evidence" value="ECO:0007669"/>
    <property type="project" value="UniProtKB-KW"/>
</dbReference>
<evidence type="ECO:0000313" key="7">
    <source>
        <dbReference type="Proteomes" id="UP000054558"/>
    </source>
</evidence>
<accession>A0A1Y1HJ17</accession>
<protein>
    <recommendedName>
        <fullName evidence="5">MYND-type domain-containing protein</fullName>
    </recommendedName>
</protein>
<dbReference type="Gene3D" id="2.170.270.10">
    <property type="entry name" value="SET domain"/>
    <property type="match status" value="1"/>
</dbReference>
<dbReference type="STRING" id="105231.A0A1Y1HJ17"/>
<feature type="domain" description="MYND-type" evidence="5">
    <location>
        <begin position="339"/>
        <end position="378"/>
    </location>
</feature>
<evidence type="ECO:0000313" key="6">
    <source>
        <dbReference type="EMBL" id="GAQ78510.1"/>
    </source>
</evidence>
<evidence type="ECO:0000256" key="1">
    <source>
        <dbReference type="ARBA" id="ARBA00022723"/>
    </source>
</evidence>
<dbReference type="SUPFAM" id="SSF144232">
    <property type="entry name" value="HIT/MYND zinc finger-like"/>
    <property type="match status" value="1"/>
</dbReference>
<evidence type="ECO:0000256" key="2">
    <source>
        <dbReference type="ARBA" id="ARBA00022771"/>
    </source>
</evidence>
<sequence length="426" mass="49262">MSNHRDATLRGYLPALYEKAKFCRREDCLKAQIAKLQDYVQFATPEVENSSCPPDNLYLTVKTLEFVLKMDQSLRCPGVPEELSGVVYRPFSKDSGELFVAAVLGSETGDNWIGHSYLSQWNMSEEEVIDLGFQNIDKITPKKLNCRQIKKPEDMPKFFSQRRSKLTPILHYEIRGSSGLLHVDFADQRALPRLLLPRVIERFAEILKCDATSLVFIPFDNGSMHVGNAEDRIGMLNLSIIQKLPQLQGDPTRAKFRVTWNPFRVSNPCNEKGLVELEPYLVNGGRIAVQFWEKDKMKIFHPMPRTKDDITYVENVMKNPSLKNPLFILPEHVFLEGVCWNCRKQVERLMKCAKCRKASYCSKECQKKAWNDGHKWNCAERREFWKKGRKQRLHVSEELREKAKVAKESLSEQDLARLKKMGMTQS</sequence>
<evidence type="ECO:0000256" key="4">
    <source>
        <dbReference type="PROSITE-ProRule" id="PRU00134"/>
    </source>
</evidence>
<proteinExistence type="predicted"/>
<keyword evidence="1" id="KW-0479">Metal-binding</keyword>
<reference evidence="6 7" key="1">
    <citation type="journal article" date="2014" name="Nat. Commun.">
        <title>Klebsormidium flaccidum genome reveals primary factors for plant terrestrial adaptation.</title>
        <authorList>
            <person name="Hori K."/>
            <person name="Maruyama F."/>
            <person name="Fujisawa T."/>
            <person name="Togashi T."/>
            <person name="Yamamoto N."/>
            <person name="Seo M."/>
            <person name="Sato S."/>
            <person name="Yamada T."/>
            <person name="Mori H."/>
            <person name="Tajima N."/>
            <person name="Moriyama T."/>
            <person name="Ikeuchi M."/>
            <person name="Watanabe M."/>
            <person name="Wada H."/>
            <person name="Kobayashi K."/>
            <person name="Saito M."/>
            <person name="Masuda T."/>
            <person name="Sasaki-Sekimoto Y."/>
            <person name="Mashiguchi K."/>
            <person name="Awai K."/>
            <person name="Shimojima M."/>
            <person name="Masuda S."/>
            <person name="Iwai M."/>
            <person name="Nobusawa T."/>
            <person name="Narise T."/>
            <person name="Kondo S."/>
            <person name="Saito H."/>
            <person name="Sato R."/>
            <person name="Murakawa M."/>
            <person name="Ihara Y."/>
            <person name="Oshima-Yamada Y."/>
            <person name="Ohtaka K."/>
            <person name="Satoh M."/>
            <person name="Sonobe K."/>
            <person name="Ishii M."/>
            <person name="Ohtani R."/>
            <person name="Kanamori-Sato M."/>
            <person name="Honoki R."/>
            <person name="Miyazaki D."/>
            <person name="Mochizuki H."/>
            <person name="Umetsu J."/>
            <person name="Higashi K."/>
            <person name="Shibata D."/>
            <person name="Kamiya Y."/>
            <person name="Sato N."/>
            <person name="Nakamura Y."/>
            <person name="Tabata S."/>
            <person name="Ida S."/>
            <person name="Kurokawa K."/>
            <person name="Ohta H."/>
        </authorList>
    </citation>
    <scope>NUCLEOTIDE SEQUENCE [LARGE SCALE GENOMIC DNA]</scope>
    <source>
        <strain evidence="6 7">NIES-2285</strain>
    </source>
</reference>
<keyword evidence="2 4" id="KW-0863">Zinc-finger</keyword>
<dbReference type="PROSITE" id="PS01360">
    <property type="entry name" value="ZF_MYND_1"/>
    <property type="match status" value="1"/>
</dbReference>
<dbReference type="Gene3D" id="6.10.140.2220">
    <property type="match status" value="1"/>
</dbReference>
<dbReference type="Proteomes" id="UP000054558">
    <property type="component" value="Unassembled WGS sequence"/>
</dbReference>
<dbReference type="OrthoDB" id="530530at2759"/>
<dbReference type="Pfam" id="PF01753">
    <property type="entry name" value="zf-MYND"/>
    <property type="match status" value="1"/>
</dbReference>
<dbReference type="InterPro" id="IPR002893">
    <property type="entry name" value="Znf_MYND"/>
</dbReference>
<evidence type="ECO:0000256" key="3">
    <source>
        <dbReference type="ARBA" id="ARBA00022833"/>
    </source>
</evidence>
<dbReference type="PROSITE" id="PS50865">
    <property type="entry name" value="ZF_MYND_2"/>
    <property type="match status" value="1"/>
</dbReference>
<organism evidence="6 7">
    <name type="scientific">Klebsormidium nitens</name>
    <name type="common">Green alga</name>
    <name type="synonym">Ulothrix nitens</name>
    <dbReference type="NCBI Taxonomy" id="105231"/>
    <lineage>
        <taxon>Eukaryota</taxon>
        <taxon>Viridiplantae</taxon>
        <taxon>Streptophyta</taxon>
        <taxon>Klebsormidiophyceae</taxon>
        <taxon>Klebsormidiales</taxon>
        <taxon>Klebsormidiaceae</taxon>
        <taxon>Klebsormidium</taxon>
    </lineage>
</organism>
<keyword evidence="3" id="KW-0862">Zinc</keyword>
<dbReference type="EMBL" id="DF236963">
    <property type="protein sequence ID" value="GAQ78510.1"/>
    <property type="molecule type" value="Genomic_DNA"/>
</dbReference>
<dbReference type="AlphaFoldDB" id="A0A1Y1HJ17"/>
<dbReference type="InterPro" id="IPR046341">
    <property type="entry name" value="SET_dom_sf"/>
</dbReference>
<evidence type="ECO:0000259" key="5">
    <source>
        <dbReference type="PROSITE" id="PS50865"/>
    </source>
</evidence>
<gene>
    <name evidence="6" type="ORF">KFL_000140300</name>
</gene>
<name>A0A1Y1HJ17_KLENI</name>